<dbReference type="InterPro" id="IPR020858">
    <property type="entry name" value="Serum_albumin-like"/>
</dbReference>
<organism evidence="4 5">
    <name type="scientific">Ascaris lumbricoides</name>
    <name type="common">Giant roundworm</name>
    <dbReference type="NCBI Taxonomy" id="6252"/>
    <lineage>
        <taxon>Eukaryota</taxon>
        <taxon>Metazoa</taxon>
        <taxon>Ecdysozoa</taxon>
        <taxon>Nematoda</taxon>
        <taxon>Chromadorea</taxon>
        <taxon>Rhabditida</taxon>
        <taxon>Spirurina</taxon>
        <taxon>Ascaridomorpha</taxon>
        <taxon>Ascaridoidea</taxon>
        <taxon>Ascarididae</taxon>
        <taxon>Ascaris</taxon>
    </lineage>
</organism>
<sequence>MHSYIISSYFFRFHPRKTSDLVELHCRILSQLASFVNTYGEFSKYFPLLYSIALFQSSTEYEEAITSCCIREHNATCFQQGDAVGHWPVNKHSGCVTRESGVSPLGGAFCPRQLDAYVLYRFLSLISPLRVSAAQVRRYTYMNNSGERLKPYARKWFLKAVYVISEGFHPLHSAVSGY</sequence>
<evidence type="ECO:0000256" key="3">
    <source>
        <dbReference type="ARBA" id="ARBA00022737"/>
    </source>
</evidence>
<dbReference type="AlphaFoldDB" id="A0A0M3HTF5"/>
<dbReference type="GO" id="GO:0005615">
    <property type="term" value="C:extracellular space"/>
    <property type="evidence" value="ECO:0007669"/>
    <property type="project" value="InterPro"/>
</dbReference>
<accession>A0A0M3HTF5</accession>
<dbReference type="Proteomes" id="UP000036681">
    <property type="component" value="Unplaced"/>
</dbReference>
<dbReference type="SUPFAM" id="SSF48552">
    <property type="entry name" value="Serum albumin-like"/>
    <property type="match status" value="1"/>
</dbReference>
<proteinExistence type="predicted"/>
<evidence type="ECO:0000256" key="2">
    <source>
        <dbReference type="ARBA" id="ARBA00022525"/>
    </source>
</evidence>
<reference evidence="5" key="1">
    <citation type="submission" date="2017-02" db="UniProtKB">
        <authorList>
            <consortium name="WormBaseParasite"/>
        </authorList>
    </citation>
    <scope>IDENTIFICATION</scope>
</reference>
<keyword evidence="3" id="KW-0677">Repeat</keyword>
<keyword evidence="4" id="KW-1185">Reference proteome</keyword>
<protein>
    <submittedName>
        <fullName evidence="5">Secreted protein</fullName>
    </submittedName>
</protein>
<dbReference type="Gene3D" id="1.10.246.10">
    <property type="match status" value="1"/>
</dbReference>
<keyword evidence="2" id="KW-0964">Secreted</keyword>
<name>A0A0M3HTF5_ASCLU</name>
<evidence type="ECO:0000313" key="4">
    <source>
        <dbReference type="Proteomes" id="UP000036681"/>
    </source>
</evidence>
<dbReference type="WBParaSite" id="ALUE_0000591501-mRNA-1">
    <property type="protein sequence ID" value="ALUE_0000591501-mRNA-1"/>
    <property type="gene ID" value="ALUE_0000591501"/>
</dbReference>
<comment type="subcellular location">
    <subcellularLocation>
        <location evidence="1">Secreted</location>
    </subcellularLocation>
</comment>
<evidence type="ECO:0000313" key="5">
    <source>
        <dbReference type="WBParaSite" id="ALUE_0000591501-mRNA-1"/>
    </source>
</evidence>
<evidence type="ECO:0000256" key="1">
    <source>
        <dbReference type="ARBA" id="ARBA00004613"/>
    </source>
</evidence>